<dbReference type="PANTHER" id="PTHR30069:SF29">
    <property type="entry name" value="HEMOGLOBIN AND HEMOGLOBIN-HAPTOGLOBIN-BINDING PROTEIN 1-RELATED"/>
    <property type="match status" value="1"/>
</dbReference>
<dbReference type="SUPFAM" id="SSF49464">
    <property type="entry name" value="Carboxypeptidase regulatory domain-like"/>
    <property type="match status" value="1"/>
</dbReference>
<dbReference type="InterPro" id="IPR037066">
    <property type="entry name" value="Plug_dom_sf"/>
</dbReference>
<evidence type="ECO:0000256" key="9">
    <source>
        <dbReference type="ARBA" id="ARBA00023237"/>
    </source>
</evidence>
<evidence type="ECO:0000256" key="1">
    <source>
        <dbReference type="ARBA" id="ARBA00004571"/>
    </source>
</evidence>
<dbReference type="Gene3D" id="2.60.40.1120">
    <property type="entry name" value="Carboxypeptidase-like, regulatory domain"/>
    <property type="match status" value="1"/>
</dbReference>
<dbReference type="Proteomes" id="UP001221302">
    <property type="component" value="Unassembled WGS sequence"/>
</dbReference>
<keyword evidence="6 11" id="KW-0798">TonB box</keyword>
<dbReference type="RefSeq" id="WP_321536435.1">
    <property type="nucleotide sequence ID" value="NZ_JARGDL010000016.1"/>
</dbReference>
<evidence type="ECO:0000256" key="8">
    <source>
        <dbReference type="ARBA" id="ARBA00023170"/>
    </source>
</evidence>
<dbReference type="InterPro" id="IPR039426">
    <property type="entry name" value="TonB-dep_rcpt-like"/>
</dbReference>
<name>A0AAE3P1M7_9BACT</name>
<evidence type="ECO:0000259" key="12">
    <source>
        <dbReference type="Pfam" id="PF00593"/>
    </source>
</evidence>
<evidence type="ECO:0000256" key="4">
    <source>
        <dbReference type="ARBA" id="ARBA00022692"/>
    </source>
</evidence>
<sequence>MKKLLLLLIYFFIFIISNNNILAGVTGKIAGKVIDAETKEELVGINVMIEGTTIGTATNIDGTYIINNIEPGVYTLVFSGVGYQKKIVTNVRVSSDFTTRIDIQLQSEAVSLGTITVEATRPLVRKDLTSSQTNIDESQIKTLPVESINQILSLQAGITKGSSGELHIRGGRSTEIAYNVNGVSATNPYDFGRTVQISTNAVQELSVVSGTFNAEYGNALSGVVNTVTKEGGSKFKGTITYYTGDYISSHKNVFYNIDDLNPINNQVLEGTLGGPIPIYEDKISFFISGRYNNDKGYLYGIRQHTIYDSLSRDRERADVLYIAQTGDNAIVPMDWSKDLNTTAKLTFKPTANIKINYDLVYSNSEYQTYSHLYKYNPDANYKRFQWGLINSLEYRQAVSSSTFFSLKGSYNIYDFKRYLFPLLDDAGKAVSFHPGMNLANLHADPRYQPVDKSDSYSSYTFVSGGTQPEHFYQRSYSTELKFDLTSQVTNNHEVKFGAKSKWDVLDFVYFTVLRDRNNYLTPTIPDPQNQKGSIDIYSRSPKQFSAYAQDKMEFESMILNAGVRLDYFDANALYAPDPFKPTENLQLSTKKITVSPRLGISFPITDQGIIHFSYGHFYQLPPFRYLYTNPEFEDIANQPTYGNANLNPEKTVTYEIGLQQQLSETVAFNVTGFYKDVRDLLALQQIRISSNSIYNKYVNKDYGNIKGITFSLTKRKLPDDFFSASLDYTFQVAEGNETGADAFFIDLQSGRQSEKIPVPLAWDQTHTLNAVLTFGGTKDWNITFVASLSSGLPYSPRLYTQQIYLRANSGRKPSSANVDLLMDKTFKLFDTFDLTVFLKVFNLFDIKNERFVYDDTGRAIYTLEESKGGPQATNAISLKYPAIKSATEFFNRPDYYSAPREVRIGFSVEF</sequence>
<comment type="subcellular location">
    <subcellularLocation>
        <location evidence="1 10">Cell outer membrane</location>
        <topology evidence="1 10">Multi-pass membrane protein</topology>
    </subcellularLocation>
</comment>
<dbReference type="GO" id="GO:0015344">
    <property type="term" value="F:siderophore uptake transmembrane transporter activity"/>
    <property type="evidence" value="ECO:0007669"/>
    <property type="project" value="TreeGrafter"/>
</dbReference>
<proteinExistence type="inferred from homology"/>
<dbReference type="InterPro" id="IPR012910">
    <property type="entry name" value="Plug_dom"/>
</dbReference>
<evidence type="ECO:0000256" key="3">
    <source>
        <dbReference type="ARBA" id="ARBA00022452"/>
    </source>
</evidence>
<dbReference type="InterPro" id="IPR008969">
    <property type="entry name" value="CarboxyPept-like_regulatory"/>
</dbReference>
<dbReference type="Gene3D" id="2.40.170.20">
    <property type="entry name" value="TonB-dependent receptor, beta-barrel domain"/>
    <property type="match status" value="1"/>
</dbReference>
<gene>
    <name evidence="14" type="ORF">P0M35_10925</name>
</gene>
<dbReference type="PROSITE" id="PS52016">
    <property type="entry name" value="TONB_DEPENDENT_REC_3"/>
    <property type="match status" value="1"/>
</dbReference>
<keyword evidence="3 10" id="KW-1134">Transmembrane beta strand</keyword>
<keyword evidence="4 10" id="KW-0812">Transmembrane</keyword>
<evidence type="ECO:0000256" key="7">
    <source>
        <dbReference type="ARBA" id="ARBA00023136"/>
    </source>
</evidence>
<evidence type="ECO:0000256" key="6">
    <source>
        <dbReference type="ARBA" id="ARBA00023077"/>
    </source>
</evidence>
<dbReference type="InterPro" id="IPR036942">
    <property type="entry name" value="Beta-barrel_TonB_sf"/>
</dbReference>
<dbReference type="AlphaFoldDB" id="A0AAE3P1M7"/>
<evidence type="ECO:0000313" key="14">
    <source>
        <dbReference type="EMBL" id="MDF1612664.1"/>
    </source>
</evidence>
<dbReference type="Pfam" id="PF07715">
    <property type="entry name" value="Plug"/>
    <property type="match status" value="1"/>
</dbReference>
<evidence type="ECO:0000256" key="11">
    <source>
        <dbReference type="RuleBase" id="RU003357"/>
    </source>
</evidence>
<accession>A0AAE3P1M7</accession>
<organism evidence="14 15">
    <name type="scientific">Stygiobacter electus</name>
    <dbReference type="NCBI Taxonomy" id="3032292"/>
    <lineage>
        <taxon>Bacteria</taxon>
        <taxon>Pseudomonadati</taxon>
        <taxon>Ignavibacteriota</taxon>
        <taxon>Ignavibacteria</taxon>
        <taxon>Ignavibacteriales</taxon>
        <taxon>Melioribacteraceae</taxon>
        <taxon>Stygiobacter</taxon>
    </lineage>
</organism>
<dbReference type="InterPro" id="IPR000531">
    <property type="entry name" value="Beta-barrel_TonB"/>
</dbReference>
<feature type="domain" description="TonB-dependent receptor-like beta-barrel" evidence="12">
    <location>
        <begin position="364"/>
        <end position="843"/>
    </location>
</feature>
<evidence type="ECO:0000256" key="10">
    <source>
        <dbReference type="PROSITE-ProRule" id="PRU01360"/>
    </source>
</evidence>
<keyword evidence="7 10" id="KW-0472">Membrane</keyword>
<keyword evidence="9 10" id="KW-0998">Cell outer membrane</keyword>
<evidence type="ECO:0000256" key="5">
    <source>
        <dbReference type="ARBA" id="ARBA00022729"/>
    </source>
</evidence>
<feature type="domain" description="TonB-dependent receptor plug" evidence="13">
    <location>
        <begin position="126"/>
        <end position="223"/>
    </location>
</feature>
<dbReference type="PANTHER" id="PTHR30069">
    <property type="entry name" value="TONB-DEPENDENT OUTER MEMBRANE RECEPTOR"/>
    <property type="match status" value="1"/>
</dbReference>
<keyword evidence="5" id="KW-0732">Signal</keyword>
<dbReference type="Gene3D" id="2.170.130.10">
    <property type="entry name" value="TonB-dependent receptor, plug domain"/>
    <property type="match status" value="1"/>
</dbReference>
<dbReference type="EMBL" id="JARGDL010000016">
    <property type="protein sequence ID" value="MDF1612664.1"/>
    <property type="molecule type" value="Genomic_DNA"/>
</dbReference>
<dbReference type="Pfam" id="PF00593">
    <property type="entry name" value="TonB_dep_Rec_b-barrel"/>
    <property type="match status" value="1"/>
</dbReference>
<keyword evidence="2 10" id="KW-0813">Transport</keyword>
<comment type="similarity">
    <text evidence="10 11">Belongs to the TonB-dependent receptor family.</text>
</comment>
<reference evidence="14" key="1">
    <citation type="submission" date="2023-03" db="EMBL/GenBank/DDBJ databases">
        <title>Stygiobacter electus gen. nov., sp. nov., facultatively anaerobic thermotolerant bacterium of the class Ignavibacteria from a well of Yessentuki mineral water deposit.</title>
        <authorList>
            <person name="Podosokorskaya O.A."/>
            <person name="Elcheninov A.G."/>
            <person name="Petrova N.F."/>
            <person name="Zavarzina D.G."/>
            <person name="Kublanov I.V."/>
            <person name="Merkel A.Y."/>
        </authorList>
    </citation>
    <scope>NUCLEOTIDE SEQUENCE</scope>
    <source>
        <strain evidence="14">09-Me</strain>
    </source>
</reference>
<evidence type="ECO:0000313" key="15">
    <source>
        <dbReference type="Proteomes" id="UP001221302"/>
    </source>
</evidence>
<dbReference type="SUPFAM" id="SSF56935">
    <property type="entry name" value="Porins"/>
    <property type="match status" value="1"/>
</dbReference>
<comment type="caution">
    <text evidence="14">The sequence shown here is derived from an EMBL/GenBank/DDBJ whole genome shotgun (WGS) entry which is preliminary data.</text>
</comment>
<dbReference type="GO" id="GO:0009279">
    <property type="term" value="C:cell outer membrane"/>
    <property type="evidence" value="ECO:0007669"/>
    <property type="project" value="UniProtKB-SubCell"/>
</dbReference>
<keyword evidence="15" id="KW-1185">Reference proteome</keyword>
<protein>
    <submittedName>
        <fullName evidence="14">TonB-dependent receptor</fullName>
    </submittedName>
</protein>
<dbReference type="GO" id="GO:0044718">
    <property type="term" value="P:siderophore transmembrane transport"/>
    <property type="evidence" value="ECO:0007669"/>
    <property type="project" value="TreeGrafter"/>
</dbReference>
<dbReference type="Pfam" id="PF13715">
    <property type="entry name" value="CarbopepD_reg_2"/>
    <property type="match status" value="1"/>
</dbReference>
<evidence type="ECO:0000256" key="2">
    <source>
        <dbReference type="ARBA" id="ARBA00022448"/>
    </source>
</evidence>
<evidence type="ECO:0000259" key="13">
    <source>
        <dbReference type="Pfam" id="PF07715"/>
    </source>
</evidence>
<keyword evidence="8 14" id="KW-0675">Receptor</keyword>